<dbReference type="Proteomes" id="UP000297014">
    <property type="component" value="Unassembled WGS sequence"/>
</dbReference>
<dbReference type="EMBL" id="JALP01000235">
    <property type="protein sequence ID" value="THG89406.1"/>
    <property type="molecule type" value="Genomic_DNA"/>
</dbReference>
<gene>
    <name evidence="1" type="ORF">AJ85_17885</name>
</gene>
<dbReference type="AlphaFoldDB" id="A0A4S4JW27"/>
<organism evidence="1 2">
    <name type="scientific">Alkalihalobacillus alcalophilus ATCC 27647 = CGMCC 1.3604</name>
    <dbReference type="NCBI Taxonomy" id="1218173"/>
    <lineage>
        <taxon>Bacteria</taxon>
        <taxon>Bacillati</taxon>
        <taxon>Bacillota</taxon>
        <taxon>Bacilli</taxon>
        <taxon>Bacillales</taxon>
        <taxon>Bacillaceae</taxon>
        <taxon>Alkalihalobacillus</taxon>
    </lineage>
</organism>
<name>A0A4S4JW27_ALKAL</name>
<comment type="caution">
    <text evidence="1">The sequence shown here is derived from an EMBL/GenBank/DDBJ whole genome shotgun (WGS) entry which is preliminary data.</text>
</comment>
<accession>A0A4S4JW27</accession>
<sequence length="41" mass="4804">MGLKRTKKRKTNHPYTKVSNFGFGKTLNKVDKAIKLLEKKR</sequence>
<reference evidence="1 2" key="1">
    <citation type="submission" date="2014-01" db="EMBL/GenBank/DDBJ databases">
        <title>Draft genome sequencing of Bacillus alcalophilus CGMCC 1.3604.</title>
        <authorList>
            <person name="Yang J."/>
            <person name="Diao L."/>
            <person name="Yang S."/>
        </authorList>
    </citation>
    <scope>NUCLEOTIDE SEQUENCE [LARGE SCALE GENOMIC DNA]</scope>
    <source>
        <strain evidence="1 2">CGMCC 1.3604</strain>
    </source>
</reference>
<evidence type="ECO:0000313" key="2">
    <source>
        <dbReference type="Proteomes" id="UP000297014"/>
    </source>
</evidence>
<proteinExistence type="predicted"/>
<dbReference type="RefSeq" id="WP_268746790.1">
    <property type="nucleotide sequence ID" value="NZ_ALPT02000007.1"/>
</dbReference>
<protein>
    <submittedName>
        <fullName evidence="1">Uncharacterized protein</fullName>
    </submittedName>
</protein>
<evidence type="ECO:0000313" key="1">
    <source>
        <dbReference type="EMBL" id="THG89406.1"/>
    </source>
</evidence>